<dbReference type="InterPro" id="IPR001127">
    <property type="entry name" value="PTS_EIIA_1_perm"/>
</dbReference>
<name>A0A9X2FIX6_9LACO</name>
<dbReference type="NCBIfam" id="TIGR00830">
    <property type="entry name" value="PTBA"/>
    <property type="match status" value="1"/>
</dbReference>
<keyword evidence="5" id="KW-0808">Transferase</keyword>
<sequence length="158" mass="17488">MFKIFTKKNFIVSAPISGRLIDLTEIEDEVFASKMMGDGFAVRPINGNNLVIAPVEGKIVSVSTTRHAVGIETTDGIEVLVHVGIDTVRLQGKGFKLYVADGQKVKRGDKLIEFDEKIMSEEKLDMAILTIFVKGYDKKVILDKQYGQEVASNEVLIL</sequence>
<evidence type="ECO:0000256" key="5">
    <source>
        <dbReference type="ARBA" id="ARBA00022679"/>
    </source>
</evidence>
<accession>A0A9X2FIX6</accession>
<evidence type="ECO:0000313" key="10">
    <source>
        <dbReference type="Proteomes" id="UP001139006"/>
    </source>
</evidence>
<dbReference type="FunFam" id="2.70.70.10:FF:000001">
    <property type="entry name" value="PTS system glucose-specific IIA component"/>
    <property type="match status" value="1"/>
</dbReference>
<dbReference type="PROSITE" id="PS51093">
    <property type="entry name" value="PTS_EIIA_TYPE_1"/>
    <property type="match status" value="1"/>
</dbReference>
<evidence type="ECO:0000259" key="8">
    <source>
        <dbReference type="PROSITE" id="PS51093"/>
    </source>
</evidence>
<dbReference type="Pfam" id="PF00358">
    <property type="entry name" value="PTS_EIIA_1"/>
    <property type="match status" value="1"/>
</dbReference>
<dbReference type="Proteomes" id="UP001139006">
    <property type="component" value="Unassembled WGS sequence"/>
</dbReference>
<evidence type="ECO:0000256" key="6">
    <source>
        <dbReference type="ARBA" id="ARBA00022683"/>
    </source>
</evidence>
<evidence type="ECO:0000256" key="4">
    <source>
        <dbReference type="ARBA" id="ARBA00022597"/>
    </source>
</evidence>
<keyword evidence="6" id="KW-0598">Phosphotransferase system</keyword>
<dbReference type="GO" id="GO:0009401">
    <property type="term" value="P:phosphoenolpyruvate-dependent sugar phosphotransferase system"/>
    <property type="evidence" value="ECO:0007669"/>
    <property type="project" value="UniProtKB-KW"/>
</dbReference>
<evidence type="ECO:0000256" key="3">
    <source>
        <dbReference type="ARBA" id="ARBA00022448"/>
    </source>
</evidence>
<dbReference type="InterPro" id="IPR011055">
    <property type="entry name" value="Dup_hybrid_motif"/>
</dbReference>
<dbReference type="EMBL" id="JAIULA010000007">
    <property type="protein sequence ID" value="MCP0886672.1"/>
    <property type="molecule type" value="Genomic_DNA"/>
</dbReference>
<keyword evidence="4 9" id="KW-0762">Sugar transport</keyword>
<dbReference type="SUPFAM" id="SSF51261">
    <property type="entry name" value="Duplicated hybrid motif"/>
    <property type="match status" value="1"/>
</dbReference>
<dbReference type="RefSeq" id="WP_253359973.1">
    <property type="nucleotide sequence ID" value="NZ_JAIULA010000007.1"/>
</dbReference>
<keyword evidence="10" id="KW-1185">Reference proteome</keyword>
<dbReference type="PANTHER" id="PTHR45008">
    <property type="entry name" value="PTS SYSTEM GLUCOSE-SPECIFIC EIIA COMPONENT"/>
    <property type="match status" value="1"/>
</dbReference>
<dbReference type="AlphaFoldDB" id="A0A9X2FIX6"/>
<protein>
    <submittedName>
        <fullName evidence="9">PTS glucose transporter subunit IIA</fullName>
    </submittedName>
</protein>
<dbReference type="InterPro" id="IPR050890">
    <property type="entry name" value="PTS_EIIA_component"/>
</dbReference>
<reference evidence="9 10" key="1">
    <citation type="journal article" date="2023" name="Int. J. Syst. Evol. Microbiol.">
        <title>Ligilactobacillus ubinensis sp. nov., a novel species isolated from the wild ferment of a durian fruit (Durio zibethinus).</title>
        <authorList>
            <person name="Heng Y.C."/>
            <person name="Menon N."/>
            <person name="Chen B."/>
            <person name="Loo B.Z.L."/>
            <person name="Wong G.W.J."/>
            <person name="Lim A.C.H."/>
            <person name="Silvaraju S."/>
            <person name="Kittelmann S."/>
        </authorList>
    </citation>
    <scope>NUCLEOTIDE SEQUENCE [LARGE SCALE GENOMIC DNA]</scope>
    <source>
        <strain evidence="9 10">WILCCON 0076</strain>
    </source>
</reference>
<dbReference type="GO" id="GO:0005886">
    <property type="term" value="C:plasma membrane"/>
    <property type="evidence" value="ECO:0007669"/>
    <property type="project" value="UniProtKB-SubCell"/>
</dbReference>
<dbReference type="GO" id="GO:0016301">
    <property type="term" value="F:kinase activity"/>
    <property type="evidence" value="ECO:0007669"/>
    <property type="project" value="UniProtKB-KW"/>
</dbReference>
<feature type="domain" description="PTS EIIA type-1" evidence="8">
    <location>
        <begin position="28"/>
        <end position="134"/>
    </location>
</feature>
<evidence type="ECO:0000256" key="7">
    <source>
        <dbReference type="ARBA" id="ARBA00022777"/>
    </source>
</evidence>
<keyword evidence="3" id="KW-0813">Transport</keyword>
<comment type="caution">
    <text evidence="9">The sequence shown here is derived from an EMBL/GenBank/DDBJ whole genome shotgun (WGS) entry which is preliminary data.</text>
</comment>
<dbReference type="Gene3D" id="2.70.70.10">
    <property type="entry name" value="Glucose Permease (Domain IIA)"/>
    <property type="match status" value="1"/>
</dbReference>
<evidence type="ECO:0000313" key="9">
    <source>
        <dbReference type="EMBL" id="MCP0886672.1"/>
    </source>
</evidence>
<comment type="subcellular location">
    <subcellularLocation>
        <location evidence="2">Cell membrane</location>
        <topology evidence="2">Multi-pass membrane protein</topology>
    </subcellularLocation>
    <subcellularLocation>
        <location evidence="1">Cytoplasm</location>
    </subcellularLocation>
</comment>
<evidence type="ECO:0000256" key="2">
    <source>
        <dbReference type="ARBA" id="ARBA00004651"/>
    </source>
</evidence>
<evidence type="ECO:0000256" key="1">
    <source>
        <dbReference type="ARBA" id="ARBA00004496"/>
    </source>
</evidence>
<dbReference type="PROSITE" id="PS00371">
    <property type="entry name" value="PTS_EIIA_TYPE_1_HIS"/>
    <property type="match status" value="1"/>
</dbReference>
<organism evidence="9 10">
    <name type="scientific">Ligilactobacillus ubinensis</name>
    <dbReference type="NCBI Taxonomy" id="2876789"/>
    <lineage>
        <taxon>Bacteria</taxon>
        <taxon>Bacillati</taxon>
        <taxon>Bacillota</taxon>
        <taxon>Bacilli</taxon>
        <taxon>Lactobacillales</taxon>
        <taxon>Lactobacillaceae</taxon>
        <taxon>Ligilactobacillus</taxon>
    </lineage>
</organism>
<keyword evidence="7" id="KW-0418">Kinase</keyword>
<proteinExistence type="predicted"/>
<dbReference type="GO" id="GO:0005737">
    <property type="term" value="C:cytoplasm"/>
    <property type="evidence" value="ECO:0007669"/>
    <property type="project" value="UniProtKB-SubCell"/>
</dbReference>
<dbReference type="PANTHER" id="PTHR45008:SF1">
    <property type="entry name" value="PTS SYSTEM GLUCOSE-SPECIFIC EIIA COMPONENT"/>
    <property type="match status" value="1"/>
</dbReference>
<gene>
    <name evidence="9" type="ORF">LB941_04890</name>
</gene>